<evidence type="ECO:0000313" key="3">
    <source>
        <dbReference type="EMBL" id="PTD98131.1"/>
    </source>
</evidence>
<gene>
    <name evidence="3" type="ORF">C8261_01575</name>
</gene>
<organism evidence="3 4">
    <name type="scientific">Pseudothauera lacus</name>
    <dbReference type="NCBI Taxonomy" id="2136175"/>
    <lineage>
        <taxon>Bacteria</taxon>
        <taxon>Pseudomonadati</taxon>
        <taxon>Pseudomonadota</taxon>
        <taxon>Betaproteobacteria</taxon>
        <taxon>Rhodocyclales</taxon>
        <taxon>Zoogloeaceae</taxon>
        <taxon>Pseudothauera</taxon>
    </lineage>
</organism>
<reference evidence="3 4" key="1">
    <citation type="submission" date="2018-03" db="EMBL/GenBank/DDBJ databases">
        <authorList>
            <person name="Keele B.F."/>
        </authorList>
    </citation>
    <scope>NUCLEOTIDE SEQUENCE [LARGE SCALE GENOMIC DNA]</scope>
    <source>
        <strain evidence="3 4">D20</strain>
    </source>
</reference>
<protein>
    <recommendedName>
        <fullName evidence="2">Ice-binding protein C-terminal domain-containing protein</fullName>
    </recommendedName>
</protein>
<dbReference type="AlphaFoldDB" id="A0A2T4IK27"/>
<dbReference type="Proteomes" id="UP000241193">
    <property type="component" value="Unassembled WGS sequence"/>
</dbReference>
<dbReference type="OrthoDB" id="6399769at2"/>
<dbReference type="EMBL" id="PZKC01000001">
    <property type="protein sequence ID" value="PTD98131.1"/>
    <property type="molecule type" value="Genomic_DNA"/>
</dbReference>
<dbReference type="NCBIfam" id="TIGR02595">
    <property type="entry name" value="PEP_CTERM"/>
    <property type="match status" value="1"/>
</dbReference>
<evidence type="ECO:0000259" key="2">
    <source>
        <dbReference type="Pfam" id="PF07589"/>
    </source>
</evidence>
<dbReference type="NCBIfam" id="NF035944">
    <property type="entry name" value="PEPxxWA-CTERM"/>
    <property type="match status" value="1"/>
</dbReference>
<keyword evidence="4" id="KW-1185">Reference proteome</keyword>
<keyword evidence="1" id="KW-0732">Signal</keyword>
<accession>A0A2T4IK27</accession>
<reference evidence="3 4" key="2">
    <citation type="submission" date="2018-04" db="EMBL/GenBank/DDBJ databases">
        <title>Thauera lacus sp. nov., isolated from an saline lake in Inner Mongolia, China.</title>
        <authorList>
            <person name="Liang Q.-Y."/>
        </authorList>
    </citation>
    <scope>NUCLEOTIDE SEQUENCE [LARGE SCALE GENOMIC DNA]</scope>
    <source>
        <strain evidence="3 4">D20</strain>
    </source>
</reference>
<feature type="domain" description="Ice-binding protein C-terminal" evidence="2">
    <location>
        <begin position="148"/>
        <end position="172"/>
    </location>
</feature>
<evidence type="ECO:0000256" key="1">
    <source>
        <dbReference type="SAM" id="SignalP"/>
    </source>
</evidence>
<feature type="chain" id="PRO_5015675244" description="Ice-binding protein C-terminal domain-containing protein" evidence="1">
    <location>
        <begin position="23"/>
        <end position="177"/>
    </location>
</feature>
<dbReference type="NCBIfam" id="NF038126">
    <property type="entry name" value="PEP_CTERM_FxDxF"/>
    <property type="match status" value="1"/>
</dbReference>
<dbReference type="RefSeq" id="WP_107491891.1">
    <property type="nucleotide sequence ID" value="NZ_PZKC01000001.1"/>
</dbReference>
<name>A0A2T4IK27_9RHOO</name>
<dbReference type="Pfam" id="PF07589">
    <property type="entry name" value="PEP-CTERM"/>
    <property type="match status" value="1"/>
</dbReference>
<dbReference type="InterPro" id="IPR013424">
    <property type="entry name" value="Ice-binding_C"/>
</dbReference>
<proteinExistence type="predicted"/>
<evidence type="ECO:0000313" key="4">
    <source>
        <dbReference type="Proteomes" id="UP000241193"/>
    </source>
</evidence>
<sequence>MRKIFAATALCAGLSLGSTAYASNNLTVDLGPVGANQTFSQVIQKSQGYFSDTWTFSVVEDIFSAGSVSNLSIKLPSLNLLNISNLSAQLYDGLGNMLYNLDLDPGSSADIKVGSGLFQVGTGYHFAISGFADGAAGGQYVFAVTTLPVPEPETYAMMLAGLGLIGAVARRRMKREG</sequence>
<feature type="signal peptide" evidence="1">
    <location>
        <begin position="1"/>
        <end position="22"/>
    </location>
</feature>
<comment type="caution">
    <text evidence="3">The sequence shown here is derived from an EMBL/GenBank/DDBJ whole genome shotgun (WGS) entry which is preliminary data.</text>
</comment>